<proteinExistence type="predicted"/>
<name>A0A094WNI0_ALKAL</name>
<accession>A0A094WNI0</accession>
<keyword evidence="4" id="KW-1185">Reference proteome</keyword>
<dbReference type="InterPro" id="IPR000182">
    <property type="entry name" value="GNAT_dom"/>
</dbReference>
<reference evidence="2 4" key="1">
    <citation type="journal article" date="2014" name="Genome Announc.">
        <title>Draft Genome Sequence of Bacillus alcalophilus AV1934, a Classic Alkaliphile Isolated from Human Feces in 1934.</title>
        <authorList>
            <person name="Attie O."/>
            <person name="Jayaprakash A."/>
            <person name="Shah H."/>
            <person name="Paulsen I.T."/>
            <person name="Morino M."/>
            <person name="Takahashi Y."/>
            <person name="Narumi I."/>
            <person name="Sachidanandam R."/>
            <person name="Satoh K."/>
            <person name="Ito M."/>
            <person name="Krulwich T.A."/>
        </authorList>
    </citation>
    <scope>NUCLEOTIDE SEQUENCE [LARGE SCALE GENOMIC DNA]</scope>
    <source>
        <strain evidence="2 4">AV1934</strain>
    </source>
</reference>
<protein>
    <submittedName>
        <fullName evidence="2 3">Acetyltransferase</fullName>
    </submittedName>
</protein>
<keyword evidence="2" id="KW-0808">Transferase</keyword>
<dbReference type="eggNOG" id="COG5628">
    <property type="taxonomic scope" value="Bacteria"/>
</dbReference>
<dbReference type="Pfam" id="PF00583">
    <property type="entry name" value="Acetyltransf_1"/>
    <property type="match status" value="1"/>
</dbReference>
<comment type="caution">
    <text evidence="2">The sequence shown here is derived from an EMBL/GenBank/DDBJ whole genome shotgun (WGS) entry which is preliminary data.</text>
</comment>
<dbReference type="Gene3D" id="3.40.630.30">
    <property type="match status" value="1"/>
</dbReference>
<evidence type="ECO:0000313" key="4">
    <source>
        <dbReference type="Proteomes" id="UP000002754"/>
    </source>
</evidence>
<reference evidence="3 5" key="2">
    <citation type="submission" date="2014-01" db="EMBL/GenBank/DDBJ databases">
        <title>Draft genome sequencing of Bacillus alcalophilus CGMCC 1.3604.</title>
        <authorList>
            <person name="Yang J."/>
            <person name="Diao L."/>
            <person name="Yang S."/>
        </authorList>
    </citation>
    <scope>NUCLEOTIDE SEQUENCE [LARGE SCALE GENOMIC DNA]</scope>
    <source>
        <strain evidence="3 5">CGMCC 1.3604</strain>
    </source>
</reference>
<dbReference type="Proteomes" id="UP000297014">
    <property type="component" value="Unassembled WGS sequence"/>
</dbReference>
<evidence type="ECO:0000313" key="5">
    <source>
        <dbReference type="Proteomes" id="UP000297014"/>
    </source>
</evidence>
<feature type="domain" description="N-acetyltransferase" evidence="1">
    <location>
        <begin position="8"/>
        <end position="173"/>
    </location>
</feature>
<dbReference type="GO" id="GO:0016747">
    <property type="term" value="F:acyltransferase activity, transferring groups other than amino-acyl groups"/>
    <property type="evidence" value="ECO:0007669"/>
    <property type="project" value="InterPro"/>
</dbReference>
<evidence type="ECO:0000259" key="1">
    <source>
        <dbReference type="PROSITE" id="PS51186"/>
    </source>
</evidence>
<dbReference type="RefSeq" id="WP_003323063.1">
    <property type="nucleotide sequence ID" value="NZ_ALPT02000011.1"/>
</dbReference>
<dbReference type="Proteomes" id="UP000002754">
    <property type="component" value="Unassembled WGS sequence"/>
</dbReference>
<organism evidence="2 4">
    <name type="scientific">Alkalihalobacillus alcalophilus ATCC 27647 = CGMCC 1.3604</name>
    <dbReference type="NCBI Taxonomy" id="1218173"/>
    <lineage>
        <taxon>Bacteria</taxon>
        <taxon>Bacillati</taxon>
        <taxon>Bacillota</taxon>
        <taxon>Bacilli</taxon>
        <taxon>Bacillales</taxon>
        <taxon>Bacillaceae</taxon>
        <taxon>Alkalihalobacillus</taxon>
    </lineage>
</organism>
<dbReference type="SUPFAM" id="SSF55729">
    <property type="entry name" value="Acyl-CoA N-acyltransferases (Nat)"/>
    <property type="match status" value="1"/>
</dbReference>
<dbReference type="InterPro" id="IPR016181">
    <property type="entry name" value="Acyl_CoA_acyltransferase"/>
</dbReference>
<dbReference type="AlphaFoldDB" id="A0A094WNI0"/>
<dbReference type="STRING" id="1218173.BALCAV_0204780"/>
<dbReference type="EMBL" id="ALPT02000011">
    <property type="protein sequence ID" value="KGA98396.1"/>
    <property type="molecule type" value="Genomic_DNA"/>
</dbReference>
<dbReference type="PROSITE" id="PS51186">
    <property type="entry name" value="GNAT"/>
    <property type="match status" value="1"/>
</dbReference>
<sequence>MSIEFTLTAIPYEDKSILEKLIQLYRYDSSECEGHSLTEHGVYSYKYLDHQWTEDYRRPLLIKVNGEIAGFVLLILDVPKAYTKLNKAETTHVMSDFFIMRKFRKQGLGLKVAHQVFNQYRGNWEIKQTAKNIAAQHFWRKVVSGYRDGEVLKEDYLDNEHWKGPVIAFKGFRESQL</sequence>
<evidence type="ECO:0000313" key="2">
    <source>
        <dbReference type="EMBL" id="KGA98396.1"/>
    </source>
</evidence>
<evidence type="ECO:0000313" key="3">
    <source>
        <dbReference type="EMBL" id="THG91581.1"/>
    </source>
</evidence>
<gene>
    <name evidence="3" type="ORF">AJ85_03950</name>
    <name evidence="2" type="ORF">BALCAV_0204780</name>
</gene>
<dbReference type="EMBL" id="JALP01000061">
    <property type="protein sequence ID" value="THG91581.1"/>
    <property type="molecule type" value="Genomic_DNA"/>
</dbReference>